<accession>A0A1J7IRP5</accession>
<gene>
    <name evidence="2" type="ORF">TanjilG_32658</name>
</gene>
<protein>
    <submittedName>
        <fullName evidence="2">Uncharacterized protein</fullName>
    </submittedName>
</protein>
<dbReference type="PANTHER" id="PTHR33474:SF2">
    <property type="entry name" value="TRANSMEMBRANE PROTEIN"/>
    <property type="match status" value="1"/>
</dbReference>
<evidence type="ECO:0000313" key="3">
    <source>
        <dbReference type="Proteomes" id="UP000188354"/>
    </source>
</evidence>
<keyword evidence="3" id="KW-1185">Reference proteome</keyword>
<reference evidence="2 3" key="1">
    <citation type="journal article" date="2017" name="Plant Biotechnol. J.">
        <title>A comprehensive draft genome sequence for lupin (Lupinus angustifolius), an emerging health food: insights into plant-microbe interactions and legume evolution.</title>
        <authorList>
            <person name="Hane J.K."/>
            <person name="Ming Y."/>
            <person name="Kamphuis L.G."/>
            <person name="Nelson M.N."/>
            <person name="Garg G."/>
            <person name="Atkins C.A."/>
            <person name="Bayer P.E."/>
            <person name="Bravo A."/>
            <person name="Bringans S."/>
            <person name="Cannon S."/>
            <person name="Edwards D."/>
            <person name="Foley R."/>
            <person name="Gao L.L."/>
            <person name="Harrison M.J."/>
            <person name="Huang W."/>
            <person name="Hurgobin B."/>
            <person name="Li S."/>
            <person name="Liu C.W."/>
            <person name="McGrath A."/>
            <person name="Morahan G."/>
            <person name="Murray J."/>
            <person name="Weller J."/>
            <person name="Jian J."/>
            <person name="Singh K.B."/>
        </authorList>
    </citation>
    <scope>NUCLEOTIDE SEQUENCE [LARGE SCALE GENOMIC DNA]</scope>
    <source>
        <strain evidence="3">cv. Tanjil</strain>
        <tissue evidence="2">Whole plant</tissue>
    </source>
</reference>
<dbReference type="Gramene" id="OIW15419">
    <property type="protein sequence ID" value="OIW15419"/>
    <property type="gene ID" value="TanjilG_32658"/>
</dbReference>
<dbReference type="EMBL" id="CM007363">
    <property type="protein sequence ID" value="OIW15419.1"/>
    <property type="molecule type" value="Genomic_DNA"/>
</dbReference>
<evidence type="ECO:0000313" key="2">
    <source>
        <dbReference type="EMBL" id="OIW15419.1"/>
    </source>
</evidence>
<proteinExistence type="predicted"/>
<dbReference type="PANTHER" id="PTHR33474">
    <property type="entry name" value="TRANSMEMBRANE PROTEIN"/>
    <property type="match status" value="1"/>
</dbReference>
<feature type="region of interest" description="Disordered" evidence="1">
    <location>
        <begin position="76"/>
        <end position="96"/>
    </location>
</feature>
<evidence type="ECO:0000256" key="1">
    <source>
        <dbReference type="SAM" id="MobiDB-lite"/>
    </source>
</evidence>
<sequence>MAVELSTVLAMSSQRRWFTVFRGFSPVAMELIPSSDLLGTESLMQGSHAPVPVKITNHKFIQHWEEPTITERMDLELHDYPPSGANGRHTPRSPYP</sequence>
<name>A0A1J7IRP5_LUPAN</name>
<dbReference type="Proteomes" id="UP000188354">
    <property type="component" value="Chromosome LG03"/>
</dbReference>
<organism evidence="2 3">
    <name type="scientific">Lupinus angustifolius</name>
    <name type="common">Narrow-leaved blue lupine</name>
    <dbReference type="NCBI Taxonomy" id="3871"/>
    <lineage>
        <taxon>Eukaryota</taxon>
        <taxon>Viridiplantae</taxon>
        <taxon>Streptophyta</taxon>
        <taxon>Embryophyta</taxon>
        <taxon>Tracheophyta</taxon>
        <taxon>Spermatophyta</taxon>
        <taxon>Magnoliopsida</taxon>
        <taxon>eudicotyledons</taxon>
        <taxon>Gunneridae</taxon>
        <taxon>Pentapetalae</taxon>
        <taxon>rosids</taxon>
        <taxon>fabids</taxon>
        <taxon>Fabales</taxon>
        <taxon>Fabaceae</taxon>
        <taxon>Papilionoideae</taxon>
        <taxon>50 kb inversion clade</taxon>
        <taxon>genistoids sensu lato</taxon>
        <taxon>core genistoids</taxon>
        <taxon>Genisteae</taxon>
        <taxon>Lupinus</taxon>
    </lineage>
</organism>
<dbReference type="AlphaFoldDB" id="A0A1J7IRP5"/>